<dbReference type="GeneID" id="63772830"/>
<dbReference type="OrthoDB" id="262547at2759"/>
<reference evidence="5 6" key="1">
    <citation type="submission" date="2016-07" db="EMBL/GenBank/DDBJ databases">
        <title>Pervasive Adenine N6-methylation of Active Genes in Fungi.</title>
        <authorList>
            <consortium name="DOE Joint Genome Institute"/>
            <person name="Mondo S.J."/>
            <person name="Dannebaum R.O."/>
            <person name="Kuo R.C."/>
            <person name="Labutti K."/>
            <person name="Haridas S."/>
            <person name="Kuo A."/>
            <person name="Salamov A."/>
            <person name="Ahrendt S.R."/>
            <person name="Lipzen A."/>
            <person name="Sullivan W."/>
            <person name="Andreopoulos W.B."/>
            <person name="Clum A."/>
            <person name="Lindquist E."/>
            <person name="Daum C."/>
            <person name="Ramamoorthy G.K."/>
            <person name="Gryganskyi A."/>
            <person name="Culley D."/>
            <person name="Magnuson J.K."/>
            <person name="James T.Y."/>
            <person name="O'Malley M.A."/>
            <person name="Stajich J.E."/>
            <person name="Spatafora J.W."/>
            <person name="Visel A."/>
            <person name="Grigoriev I.V."/>
        </authorList>
    </citation>
    <scope>NUCLEOTIDE SEQUENCE [LARGE SCALE GENOMIC DNA]</scope>
    <source>
        <strain evidence="5 6">CBS 129021</strain>
    </source>
</reference>
<evidence type="ECO:0000256" key="2">
    <source>
        <dbReference type="ARBA" id="ARBA00023008"/>
    </source>
</evidence>
<name>A0A1Y2DK64_9PEZI</name>
<keyword evidence="2" id="KW-0186">Copper</keyword>
<dbReference type="GO" id="GO:0005507">
    <property type="term" value="F:copper ion binding"/>
    <property type="evidence" value="ECO:0007669"/>
    <property type="project" value="InterPro"/>
</dbReference>
<dbReference type="InterPro" id="IPR011707">
    <property type="entry name" value="Cu-oxidase-like_N"/>
</dbReference>
<dbReference type="InterPro" id="IPR045087">
    <property type="entry name" value="Cu-oxidase_fam"/>
</dbReference>
<evidence type="ECO:0000259" key="4">
    <source>
        <dbReference type="Pfam" id="PF07732"/>
    </source>
</evidence>
<dbReference type="InterPro" id="IPR011706">
    <property type="entry name" value="Cu-oxidase_C"/>
</dbReference>
<dbReference type="PANTHER" id="PTHR48267:SF1">
    <property type="entry name" value="BILIRUBIN OXIDASE"/>
    <property type="match status" value="1"/>
</dbReference>
<proteinExistence type="inferred from homology"/>
<gene>
    <name evidence="5" type="ORF">BCR38DRAFT_351025</name>
</gene>
<dbReference type="SUPFAM" id="SSF49503">
    <property type="entry name" value="Cupredoxins"/>
    <property type="match status" value="3"/>
</dbReference>
<dbReference type="Proteomes" id="UP000193689">
    <property type="component" value="Unassembled WGS sequence"/>
</dbReference>
<dbReference type="RefSeq" id="XP_040712234.1">
    <property type="nucleotide sequence ID" value="XM_040856618.1"/>
</dbReference>
<feature type="domain" description="Plastocyanin-like" evidence="4">
    <location>
        <begin position="60"/>
        <end position="171"/>
    </location>
</feature>
<protein>
    <submittedName>
        <fullName evidence="5">Multicopper oxidase</fullName>
    </submittedName>
</protein>
<evidence type="ECO:0000256" key="1">
    <source>
        <dbReference type="ARBA" id="ARBA00010609"/>
    </source>
</evidence>
<dbReference type="InParanoid" id="A0A1Y2DK64"/>
<evidence type="ECO:0000313" key="6">
    <source>
        <dbReference type="Proteomes" id="UP000193689"/>
    </source>
</evidence>
<sequence length="535" mass="60953">MQAGSLAHRDNREWAGLPYTWLYQYPLPIPSVKEPKMWINSNVTGELIDYYEVSIQSLQQQIYPNNQPTHLIGYDGLAVGETFIIERDRETVVRITNNSPNVAATHLHGSPTRAPWDGWAKDIIETGQYKDYYYGNHQSARTFWYHDHAEGQTAVNVYFGQAGMYIIHDPDEDALGLPDIYGSNDIPIIITSKQYNQDASLDSPADERESLWGDIIQVNGQPWPFFNVEPRKYRLRLLNAAVSRTFALYFSDDQSSSNKIPFQVIASDSGLLSSPATSDQVALSMAERWDVVIDFSIFKGHNITLRNDELMGDGEAYKYTDQVMRFVVSEQSVADNTTVPEQLRDIPALPDHSQIDQQFAFFRQNEWVINGVVFSDVAHRVLARPPRGTIEVWELANHGIDATHPVHVHLVDFKILSRQGGRRGVQNYEALGLKDTVWLDRGEVVTVEAQYGPWDGLYMFHCHNLVHEDHEMMAVFNVTVLADLGYNETSFEDPMEPRWRAKTVRAEDYTPDAVEAKVQFMASLKPYSNIDESTR</sequence>
<dbReference type="Pfam" id="PF07731">
    <property type="entry name" value="Cu-oxidase_2"/>
    <property type="match status" value="1"/>
</dbReference>
<dbReference type="PANTHER" id="PTHR48267">
    <property type="entry name" value="CUPREDOXIN SUPERFAMILY PROTEIN"/>
    <property type="match status" value="1"/>
</dbReference>
<dbReference type="Pfam" id="PF07732">
    <property type="entry name" value="Cu-oxidase_3"/>
    <property type="match status" value="1"/>
</dbReference>
<feature type="domain" description="Plastocyanin-like" evidence="3">
    <location>
        <begin position="350"/>
        <end position="479"/>
    </location>
</feature>
<dbReference type="InterPro" id="IPR008972">
    <property type="entry name" value="Cupredoxin"/>
</dbReference>
<organism evidence="5 6">
    <name type="scientific">Pseudomassariella vexata</name>
    <dbReference type="NCBI Taxonomy" id="1141098"/>
    <lineage>
        <taxon>Eukaryota</taxon>
        <taxon>Fungi</taxon>
        <taxon>Dikarya</taxon>
        <taxon>Ascomycota</taxon>
        <taxon>Pezizomycotina</taxon>
        <taxon>Sordariomycetes</taxon>
        <taxon>Xylariomycetidae</taxon>
        <taxon>Amphisphaeriales</taxon>
        <taxon>Pseudomassariaceae</taxon>
        <taxon>Pseudomassariella</taxon>
    </lineage>
</organism>
<keyword evidence="6" id="KW-1185">Reference proteome</keyword>
<evidence type="ECO:0000313" key="5">
    <source>
        <dbReference type="EMBL" id="ORY59660.1"/>
    </source>
</evidence>
<comment type="caution">
    <text evidence="5">The sequence shown here is derived from an EMBL/GenBank/DDBJ whole genome shotgun (WGS) entry which is preliminary data.</text>
</comment>
<comment type="similarity">
    <text evidence="1">Belongs to the multicopper oxidase family.</text>
</comment>
<dbReference type="GO" id="GO:0016491">
    <property type="term" value="F:oxidoreductase activity"/>
    <property type="evidence" value="ECO:0007669"/>
    <property type="project" value="InterPro"/>
</dbReference>
<accession>A0A1Y2DK64</accession>
<dbReference type="AlphaFoldDB" id="A0A1Y2DK64"/>
<dbReference type="EMBL" id="MCFJ01000013">
    <property type="protein sequence ID" value="ORY59660.1"/>
    <property type="molecule type" value="Genomic_DNA"/>
</dbReference>
<evidence type="ECO:0000259" key="3">
    <source>
        <dbReference type="Pfam" id="PF07731"/>
    </source>
</evidence>
<dbReference type="STRING" id="1141098.A0A1Y2DK64"/>
<dbReference type="Gene3D" id="2.60.40.420">
    <property type="entry name" value="Cupredoxins - blue copper proteins"/>
    <property type="match status" value="3"/>
</dbReference>